<proteinExistence type="predicted"/>
<reference evidence="1" key="1">
    <citation type="submission" date="2023-03" db="EMBL/GenBank/DDBJ databases">
        <title>Massive genome expansion in bonnet fungi (Mycena s.s.) driven by repeated elements and novel gene families across ecological guilds.</title>
        <authorList>
            <consortium name="Lawrence Berkeley National Laboratory"/>
            <person name="Harder C.B."/>
            <person name="Miyauchi S."/>
            <person name="Viragh M."/>
            <person name="Kuo A."/>
            <person name="Thoen E."/>
            <person name="Andreopoulos B."/>
            <person name="Lu D."/>
            <person name="Skrede I."/>
            <person name="Drula E."/>
            <person name="Henrissat B."/>
            <person name="Morin E."/>
            <person name="Kohler A."/>
            <person name="Barry K."/>
            <person name="LaButti K."/>
            <person name="Morin E."/>
            <person name="Salamov A."/>
            <person name="Lipzen A."/>
            <person name="Mereny Z."/>
            <person name="Hegedus B."/>
            <person name="Baldrian P."/>
            <person name="Stursova M."/>
            <person name="Weitz H."/>
            <person name="Taylor A."/>
            <person name="Grigoriev I.V."/>
            <person name="Nagy L.G."/>
            <person name="Martin F."/>
            <person name="Kauserud H."/>
        </authorList>
    </citation>
    <scope>NUCLEOTIDE SEQUENCE</scope>
    <source>
        <strain evidence="1">9284</strain>
    </source>
</reference>
<dbReference type="AlphaFoldDB" id="A0AAD7CA92"/>
<gene>
    <name evidence="1" type="ORF">FB45DRAFT_895774</name>
</gene>
<protein>
    <submittedName>
        <fullName evidence="1">Uncharacterized protein</fullName>
    </submittedName>
</protein>
<sequence>MSPPTQKQLLFAADALFLDFDSNTPCSVLISHFSSDESVVLQHAPARCPHRSTSLMTGPNAVRSYLDLLATYWYRSDSQIHERKVVGANRVEVSASVRWTWRSSGRSWVEDFVCLLDYDEHLKVVGMTVDTKSAPGTCIMRAVDAAEPILWTLSDLPEIMALDFGTEARSL</sequence>
<keyword evidence="2" id="KW-1185">Reference proteome</keyword>
<comment type="caution">
    <text evidence="1">The sequence shown here is derived from an EMBL/GenBank/DDBJ whole genome shotgun (WGS) entry which is preliminary data.</text>
</comment>
<name>A0AAD7CA92_9AGAR</name>
<evidence type="ECO:0000313" key="2">
    <source>
        <dbReference type="Proteomes" id="UP001221142"/>
    </source>
</evidence>
<evidence type="ECO:0000313" key="1">
    <source>
        <dbReference type="EMBL" id="KAJ7643693.1"/>
    </source>
</evidence>
<dbReference type="EMBL" id="JARKIF010000003">
    <property type="protein sequence ID" value="KAJ7643693.1"/>
    <property type="molecule type" value="Genomic_DNA"/>
</dbReference>
<accession>A0AAD7CA92</accession>
<organism evidence="1 2">
    <name type="scientific">Roridomyces roridus</name>
    <dbReference type="NCBI Taxonomy" id="1738132"/>
    <lineage>
        <taxon>Eukaryota</taxon>
        <taxon>Fungi</taxon>
        <taxon>Dikarya</taxon>
        <taxon>Basidiomycota</taxon>
        <taxon>Agaricomycotina</taxon>
        <taxon>Agaricomycetes</taxon>
        <taxon>Agaricomycetidae</taxon>
        <taxon>Agaricales</taxon>
        <taxon>Marasmiineae</taxon>
        <taxon>Mycenaceae</taxon>
        <taxon>Roridomyces</taxon>
    </lineage>
</organism>
<dbReference type="Proteomes" id="UP001221142">
    <property type="component" value="Unassembled WGS sequence"/>
</dbReference>